<dbReference type="Proteomes" id="UP000249590">
    <property type="component" value="Unassembled WGS sequence"/>
</dbReference>
<dbReference type="EMBL" id="QHHQ01000011">
    <property type="protein sequence ID" value="RAH96816.1"/>
    <property type="molecule type" value="Genomic_DNA"/>
</dbReference>
<evidence type="ECO:0000256" key="1">
    <source>
        <dbReference type="ARBA" id="ARBA00009437"/>
    </source>
</evidence>
<reference evidence="7 8" key="1">
    <citation type="submission" date="2018-05" db="EMBL/GenBank/DDBJ databases">
        <title>Acuticoccus sediminis sp. nov., isolated from deep-sea sediment of Indian Ocean.</title>
        <authorList>
            <person name="Liu X."/>
            <person name="Lai Q."/>
            <person name="Du Y."/>
            <person name="Sun F."/>
            <person name="Zhang X."/>
            <person name="Wang S."/>
            <person name="Shao Z."/>
        </authorList>
    </citation>
    <scope>NUCLEOTIDE SEQUENCE [LARGE SCALE GENOMIC DNA]</scope>
    <source>
        <strain evidence="7 8">PTG4-2</strain>
    </source>
</reference>
<evidence type="ECO:0000313" key="7">
    <source>
        <dbReference type="EMBL" id="RAH96816.1"/>
    </source>
</evidence>
<keyword evidence="2" id="KW-0805">Transcription regulation</keyword>
<sequence length="360" mass="40214">MHRSVQLAQSAHRPAQTTPVQMQIFLHKMLRRHNPASWARRYVMRIEWLEDLMAIYESDSLNEAAARRHVTQPAFSRRVRAIEDYLGVTLLERTRKPARPTAALMRQEDRVRDVTRAMRLLILELKRRREDASNQVVMAGQHAITTSILPDLIARDFARFQVNIRLRSANRSECLAMLVERTADITLTYKSNAELIAPREAFVEEVVVARDRLVPVAAPGMVETCGAMRPLPFVAYPEDVFFGELVRDAIRPRCGPEVALDLKVETALTLAALQLASASVGMAWVPLSTASAMLAAGQVVDLSDRLPTEELAVIATRLREEPQASAETVWQALCGSSARRDERSFPACSGGPSDTEPKLL</sequence>
<comment type="similarity">
    <text evidence="1">Belongs to the LysR transcriptional regulatory family.</text>
</comment>
<dbReference type="PANTHER" id="PTHR30126:SF2">
    <property type="entry name" value="HTH-TYPE TRANSCRIPTIONAL REGULATOR YJIE"/>
    <property type="match status" value="1"/>
</dbReference>
<keyword evidence="3" id="KW-0238">DNA-binding</keyword>
<dbReference type="Gene3D" id="3.40.190.290">
    <property type="match status" value="1"/>
</dbReference>
<dbReference type="PANTHER" id="PTHR30126">
    <property type="entry name" value="HTH-TYPE TRANSCRIPTIONAL REGULATOR"/>
    <property type="match status" value="1"/>
</dbReference>
<dbReference type="PROSITE" id="PS50931">
    <property type="entry name" value="HTH_LYSR"/>
    <property type="match status" value="1"/>
</dbReference>
<dbReference type="GO" id="GO:0000976">
    <property type="term" value="F:transcription cis-regulatory region binding"/>
    <property type="evidence" value="ECO:0007669"/>
    <property type="project" value="TreeGrafter"/>
</dbReference>
<dbReference type="InterPro" id="IPR000847">
    <property type="entry name" value="LysR_HTH_N"/>
</dbReference>
<name>A0A8B2NKQ5_9HYPH</name>
<dbReference type="Pfam" id="PF03466">
    <property type="entry name" value="LysR_substrate"/>
    <property type="match status" value="1"/>
</dbReference>
<dbReference type="GO" id="GO:0003700">
    <property type="term" value="F:DNA-binding transcription factor activity"/>
    <property type="evidence" value="ECO:0007669"/>
    <property type="project" value="InterPro"/>
</dbReference>
<comment type="caution">
    <text evidence="7">The sequence shown here is derived from an EMBL/GenBank/DDBJ whole genome shotgun (WGS) entry which is preliminary data.</text>
</comment>
<evidence type="ECO:0000259" key="6">
    <source>
        <dbReference type="PROSITE" id="PS50931"/>
    </source>
</evidence>
<dbReference type="InterPro" id="IPR036388">
    <property type="entry name" value="WH-like_DNA-bd_sf"/>
</dbReference>
<protein>
    <recommendedName>
        <fullName evidence="6">HTH lysR-type domain-containing protein</fullName>
    </recommendedName>
</protein>
<dbReference type="Gene3D" id="1.10.10.10">
    <property type="entry name" value="Winged helix-like DNA-binding domain superfamily/Winged helix DNA-binding domain"/>
    <property type="match status" value="1"/>
</dbReference>
<organism evidence="7 8">
    <name type="scientific">Acuticoccus sediminis</name>
    <dbReference type="NCBI Taxonomy" id="2184697"/>
    <lineage>
        <taxon>Bacteria</taxon>
        <taxon>Pseudomonadati</taxon>
        <taxon>Pseudomonadota</taxon>
        <taxon>Alphaproteobacteria</taxon>
        <taxon>Hyphomicrobiales</taxon>
        <taxon>Amorphaceae</taxon>
        <taxon>Acuticoccus</taxon>
    </lineage>
</organism>
<evidence type="ECO:0000256" key="3">
    <source>
        <dbReference type="ARBA" id="ARBA00023125"/>
    </source>
</evidence>
<accession>A0A8B2NKQ5</accession>
<evidence type="ECO:0000313" key="8">
    <source>
        <dbReference type="Proteomes" id="UP000249590"/>
    </source>
</evidence>
<gene>
    <name evidence="7" type="ORF">DLJ53_31640</name>
</gene>
<dbReference type="InterPro" id="IPR005119">
    <property type="entry name" value="LysR_subst-bd"/>
</dbReference>
<dbReference type="Pfam" id="PF00126">
    <property type="entry name" value="HTH_1"/>
    <property type="match status" value="1"/>
</dbReference>
<dbReference type="AlphaFoldDB" id="A0A8B2NKQ5"/>
<dbReference type="SUPFAM" id="SSF53850">
    <property type="entry name" value="Periplasmic binding protein-like II"/>
    <property type="match status" value="1"/>
</dbReference>
<dbReference type="PRINTS" id="PR00039">
    <property type="entry name" value="HTHLYSR"/>
</dbReference>
<evidence type="ECO:0000256" key="5">
    <source>
        <dbReference type="SAM" id="MobiDB-lite"/>
    </source>
</evidence>
<evidence type="ECO:0000256" key="2">
    <source>
        <dbReference type="ARBA" id="ARBA00023015"/>
    </source>
</evidence>
<feature type="domain" description="HTH lysR-type" evidence="6">
    <location>
        <begin position="44"/>
        <end position="101"/>
    </location>
</feature>
<keyword evidence="8" id="KW-1185">Reference proteome</keyword>
<proteinExistence type="inferred from homology"/>
<evidence type="ECO:0000256" key="4">
    <source>
        <dbReference type="ARBA" id="ARBA00023163"/>
    </source>
</evidence>
<dbReference type="InterPro" id="IPR036390">
    <property type="entry name" value="WH_DNA-bd_sf"/>
</dbReference>
<feature type="region of interest" description="Disordered" evidence="5">
    <location>
        <begin position="337"/>
        <end position="360"/>
    </location>
</feature>
<dbReference type="SUPFAM" id="SSF46785">
    <property type="entry name" value="Winged helix' DNA-binding domain"/>
    <property type="match status" value="1"/>
</dbReference>
<keyword evidence="4" id="KW-0804">Transcription</keyword>